<keyword evidence="2" id="KW-1185">Reference proteome</keyword>
<reference evidence="1" key="1">
    <citation type="submission" date="2023-07" db="EMBL/GenBank/DDBJ databases">
        <title>Between Cages and Wild: Unraveling the Impact of Captivity on Animal Microbiomes and Antimicrobial Resistance.</title>
        <authorList>
            <person name="Schmartz G.P."/>
            <person name="Rehner J."/>
            <person name="Schuff M.J."/>
            <person name="Becker S.L."/>
            <person name="Kravczyk M."/>
            <person name="Gurevich A."/>
            <person name="Francke R."/>
            <person name="Mueller R."/>
            <person name="Keller V."/>
            <person name="Keller A."/>
        </authorList>
    </citation>
    <scope>NUCLEOTIDE SEQUENCE</scope>
    <source>
        <strain evidence="1">S12M_St_49</strain>
    </source>
</reference>
<dbReference type="AlphaFoldDB" id="A0AA43RJ11"/>
<feature type="non-terminal residue" evidence="1">
    <location>
        <position position="187"/>
    </location>
</feature>
<accession>A0AA43RJ11</accession>
<dbReference type="Gene3D" id="3.20.20.210">
    <property type="match status" value="1"/>
</dbReference>
<evidence type="ECO:0000313" key="2">
    <source>
        <dbReference type="Proteomes" id="UP001168575"/>
    </source>
</evidence>
<gene>
    <name evidence="1" type="ORF">Q3982_08185</name>
</gene>
<dbReference type="Proteomes" id="UP001168575">
    <property type="component" value="Unassembled WGS sequence"/>
</dbReference>
<sequence>MAVMNGQKPDRIPIVGNMTVQEAEKFSQMWGLDVDFVDSWIGTRISHREILNKLGNDAVIIAATRGTPTRTLPNGDVEDEWHMVYHRVGLYDEIVKRPLSECETVEDLNAYQFPDALAPQRWAFAEEIIPRYKNEYGIIGDLEAAIFEIAWNMVGMEKFLTDLICDEEYIDPLLDRLEDFATKCGVK</sequence>
<dbReference type="SUPFAM" id="SSF51726">
    <property type="entry name" value="UROD/MetE-like"/>
    <property type="match status" value="1"/>
</dbReference>
<dbReference type="EMBL" id="JAUMVS010000243">
    <property type="protein sequence ID" value="MDO4842635.1"/>
    <property type="molecule type" value="Genomic_DNA"/>
</dbReference>
<name>A0AA43RJ11_9ACTN</name>
<organism evidence="1 2">
    <name type="scientific">Phoenicibacter congonensis</name>
    <dbReference type="NCBI Taxonomy" id="1944646"/>
    <lineage>
        <taxon>Bacteria</taxon>
        <taxon>Bacillati</taxon>
        <taxon>Actinomycetota</taxon>
        <taxon>Coriobacteriia</taxon>
        <taxon>Eggerthellales</taxon>
        <taxon>Eggerthellaceae</taxon>
        <taxon>Phoenicibacter</taxon>
    </lineage>
</organism>
<comment type="caution">
    <text evidence="1">The sequence shown here is derived from an EMBL/GenBank/DDBJ whole genome shotgun (WGS) entry which is preliminary data.</text>
</comment>
<proteinExistence type="predicted"/>
<protein>
    <submittedName>
        <fullName evidence="1">Uncharacterized protein</fullName>
    </submittedName>
</protein>
<evidence type="ECO:0000313" key="1">
    <source>
        <dbReference type="EMBL" id="MDO4842635.1"/>
    </source>
</evidence>
<dbReference type="InterPro" id="IPR038071">
    <property type="entry name" value="UROD/MetE-like_sf"/>
</dbReference>